<comment type="similarity">
    <text evidence="1 5">Belongs to the glycosyl hydrolase 43 family.</text>
</comment>
<dbReference type="PANTHER" id="PTHR43817:SF1">
    <property type="entry name" value="HYDROLASE, FAMILY 43, PUTATIVE (AFU_ORTHOLOGUE AFUA_3G01660)-RELATED"/>
    <property type="match status" value="1"/>
</dbReference>
<evidence type="ECO:0000256" key="5">
    <source>
        <dbReference type="RuleBase" id="RU361187"/>
    </source>
</evidence>
<dbReference type="InterPro" id="IPR023296">
    <property type="entry name" value="Glyco_hydro_beta-prop_sf"/>
</dbReference>
<keyword evidence="4 5" id="KW-0326">Glycosidase</keyword>
<evidence type="ECO:0000313" key="7">
    <source>
        <dbReference type="EMBL" id="MFK2902009.1"/>
    </source>
</evidence>
<comment type="caution">
    <text evidence="7">The sequence shown here is derived from an EMBL/GenBank/DDBJ whole genome shotgun (WGS) entry which is preliminary data.</text>
</comment>
<dbReference type="CDD" id="cd18820">
    <property type="entry name" value="GH43_LbAraf43-like"/>
    <property type="match status" value="1"/>
</dbReference>
<dbReference type="SUPFAM" id="SSF75005">
    <property type="entry name" value="Arabinanase/levansucrase/invertase"/>
    <property type="match status" value="1"/>
</dbReference>
<evidence type="ECO:0000313" key="8">
    <source>
        <dbReference type="Proteomes" id="UP001620461"/>
    </source>
</evidence>
<dbReference type="Proteomes" id="UP001620461">
    <property type="component" value="Unassembled WGS sequence"/>
</dbReference>
<dbReference type="PANTHER" id="PTHR43817">
    <property type="entry name" value="GLYCOSYL HYDROLASE"/>
    <property type="match status" value="1"/>
</dbReference>
<gene>
    <name evidence="7" type="ORF">ISP15_16850</name>
</gene>
<dbReference type="Gene3D" id="2.115.10.20">
    <property type="entry name" value="Glycosyl hydrolase domain, family 43"/>
    <property type="match status" value="1"/>
</dbReference>
<dbReference type="InterPro" id="IPR006710">
    <property type="entry name" value="Glyco_hydro_43"/>
</dbReference>
<evidence type="ECO:0000256" key="2">
    <source>
        <dbReference type="ARBA" id="ARBA00022729"/>
    </source>
</evidence>
<name>A0ABW8JLZ8_9GAMM</name>
<feature type="chain" id="PRO_5045263006" evidence="6">
    <location>
        <begin position="25"/>
        <end position="354"/>
    </location>
</feature>
<dbReference type="RefSeq" id="WP_404548960.1">
    <property type="nucleotide sequence ID" value="NZ_JADIKJ010000022.1"/>
</dbReference>
<keyword evidence="2 6" id="KW-0732">Signal</keyword>
<evidence type="ECO:0000256" key="4">
    <source>
        <dbReference type="ARBA" id="ARBA00023295"/>
    </source>
</evidence>
<dbReference type="GO" id="GO:0016787">
    <property type="term" value="F:hydrolase activity"/>
    <property type="evidence" value="ECO:0007669"/>
    <property type="project" value="UniProtKB-KW"/>
</dbReference>
<sequence length="354" mass="38324">MKHLPIRKVAFVVLSALGVAGAHAATTFTNPTFKSQDPWVTYVGGMYYYSGSGCGVADICVKRSRTLTGLAGAPWIGVWKHARDTDPNGRDIWAPELHFVNGRWYIYYAADDSGNNNHHRLFVLSADEKGEALSHFSEGDTGLPHGQLAMTPARWGIDPNVFIASNGKLYLTWSCTNFVDGTFPQRICLAAMADALHVAGTAVYLSTPDRSWEERGKPIQEGPVGYSRAGRTYITYSGSASWAPDDYAVGLLSLDAGADPLNASAWHKSGPIFDHHGKVYGPGSVVFVPSPDGRQMWNVYHAIDRLDCKSAYACRDIRMQPMHFDALGAPILGTPVDPGIALPSPSGEDAVPAR</sequence>
<reference evidence="7 8" key="1">
    <citation type="submission" date="2020-10" db="EMBL/GenBank/DDBJ databases">
        <title>Phylogeny of dyella-like bacteria.</title>
        <authorList>
            <person name="Fu J."/>
        </authorList>
    </citation>
    <scope>NUCLEOTIDE SEQUENCE [LARGE SCALE GENOMIC DNA]</scope>
    <source>
        <strain evidence="7 8">JP1</strain>
    </source>
</reference>
<accession>A0ABW8JLZ8</accession>
<evidence type="ECO:0000256" key="1">
    <source>
        <dbReference type="ARBA" id="ARBA00009865"/>
    </source>
</evidence>
<keyword evidence="8" id="KW-1185">Reference proteome</keyword>
<evidence type="ECO:0000256" key="3">
    <source>
        <dbReference type="ARBA" id="ARBA00022801"/>
    </source>
</evidence>
<keyword evidence="3 5" id="KW-0378">Hydrolase</keyword>
<organism evidence="7 8">
    <name type="scientific">Dyella jejuensis</name>
    <dbReference type="NCBI Taxonomy" id="1432009"/>
    <lineage>
        <taxon>Bacteria</taxon>
        <taxon>Pseudomonadati</taxon>
        <taxon>Pseudomonadota</taxon>
        <taxon>Gammaproteobacteria</taxon>
        <taxon>Lysobacterales</taxon>
        <taxon>Rhodanobacteraceae</taxon>
        <taxon>Dyella</taxon>
    </lineage>
</organism>
<feature type="signal peptide" evidence="6">
    <location>
        <begin position="1"/>
        <end position="24"/>
    </location>
</feature>
<proteinExistence type="inferred from homology"/>
<dbReference type="EMBL" id="JADIKJ010000022">
    <property type="protein sequence ID" value="MFK2902009.1"/>
    <property type="molecule type" value="Genomic_DNA"/>
</dbReference>
<protein>
    <submittedName>
        <fullName evidence="7">Glycoside hydrolase family 43 protein</fullName>
    </submittedName>
</protein>
<evidence type="ECO:0000256" key="6">
    <source>
        <dbReference type="SAM" id="SignalP"/>
    </source>
</evidence>
<dbReference type="Pfam" id="PF04616">
    <property type="entry name" value="Glyco_hydro_43"/>
    <property type="match status" value="1"/>
</dbReference>